<reference evidence="4 5" key="1">
    <citation type="submission" date="2024-07" db="EMBL/GenBank/DDBJ databases">
        <title>Section-level genome sequencing and comparative genomics of Aspergillus sections Usti and Cavernicolus.</title>
        <authorList>
            <consortium name="Lawrence Berkeley National Laboratory"/>
            <person name="Nybo J.L."/>
            <person name="Vesth T.C."/>
            <person name="Theobald S."/>
            <person name="Frisvad J.C."/>
            <person name="Larsen T.O."/>
            <person name="Kjaerboelling I."/>
            <person name="Rothschild-Mancinelli K."/>
            <person name="Lyhne E.K."/>
            <person name="Kogle M.E."/>
            <person name="Barry K."/>
            <person name="Clum A."/>
            <person name="Na H."/>
            <person name="Ledsgaard L."/>
            <person name="Lin J."/>
            <person name="Lipzen A."/>
            <person name="Kuo A."/>
            <person name="Riley R."/>
            <person name="Mondo S."/>
            <person name="Labutti K."/>
            <person name="Haridas S."/>
            <person name="Pangalinan J."/>
            <person name="Salamov A.A."/>
            <person name="Simmons B.A."/>
            <person name="Magnuson J.K."/>
            <person name="Chen J."/>
            <person name="Drula E."/>
            <person name="Henrissat B."/>
            <person name="Wiebenga A."/>
            <person name="Lubbers R.J."/>
            <person name="Gomes A.C."/>
            <person name="Makela M.R."/>
            <person name="Stajich J."/>
            <person name="Grigoriev I.V."/>
            <person name="Mortensen U.H."/>
            <person name="De Vries R.P."/>
            <person name="Baker S.E."/>
            <person name="Andersen M.R."/>
        </authorList>
    </citation>
    <scope>NUCLEOTIDE SEQUENCE [LARGE SCALE GENOMIC DNA]</scope>
    <source>
        <strain evidence="4 5">CBS 588.65</strain>
    </source>
</reference>
<dbReference type="PROSITE" id="PS50217">
    <property type="entry name" value="BZIP"/>
    <property type="match status" value="1"/>
</dbReference>
<gene>
    <name evidence="4" type="ORF">BJX63DRAFT_121791</name>
</gene>
<evidence type="ECO:0000259" key="3">
    <source>
        <dbReference type="PROSITE" id="PS50217"/>
    </source>
</evidence>
<dbReference type="SUPFAM" id="SSF57959">
    <property type="entry name" value="Leucine zipper domain"/>
    <property type="match status" value="1"/>
</dbReference>
<sequence>MDSVNCSCPSRRSLSPFLPWPTSTTPEAQDQNQGQILAVPQNFPDFRSPTSNTTSSIDTSFPHTAAFTGATAAGSGSMSPLQPFTNTPLKITLSLDERKRKRQEQNRRAQQAFRARRAQIQQDLRAQIAELRLEYAKLLNQYHAQEELVGMLKEYIDSLTSKLLALQVESLRNHTAC</sequence>
<evidence type="ECO:0000313" key="5">
    <source>
        <dbReference type="Proteomes" id="UP001610334"/>
    </source>
</evidence>
<evidence type="ECO:0000256" key="1">
    <source>
        <dbReference type="SAM" id="Coils"/>
    </source>
</evidence>
<feature type="compositionally biased region" description="Polar residues" evidence="2">
    <location>
        <begin position="1"/>
        <end position="13"/>
    </location>
</feature>
<dbReference type="CDD" id="cd14688">
    <property type="entry name" value="bZIP_YAP"/>
    <property type="match status" value="1"/>
</dbReference>
<dbReference type="SMART" id="SM00338">
    <property type="entry name" value="BRLZ"/>
    <property type="match status" value="1"/>
</dbReference>
<comment type="caution">
    <text evidence="4">The sequence shown here is derived from an EMBL/GenBank/DDBJ whole genome shotgun (WGS) entry which is preliminary data.</text>
</comment>
<feature type="domain" description="BZIP" evidence="3">
    <location>
        <begin position="96"/>
        <end position="159"/>
    </location>
</feature>
<feature type="coiled-coil region" evidence="1">
    <location>
        <begin position="121"/>
        <end position="148"/>
    </location>
</feature>
<proteinExistence type="predicted"/>
<dbReference type="Proteomes" id="UP001610334">
    <property type="component" value="Unassembled WGS sequence"/>
</dbReference>
<dbReference type="PROSITE" id="PS00036">
    <property type="entry name" value="BZIP_BASIC"/>
    <property type="match status" value="1"/>
</dbReference>
<organism evidence="4 5">
    <name type="scientific">Aspergillus granulosus</name>
    <dbReference type="NCBI Taxonomy" id="176169"/>
    <lineage>
        <taxon>Eukaryota</taxon>
        <taxon>Fungi</taxon>
        <taxon>Dikarya</taxon>
        <taxon>Ascomycota</taxon>
        <taxon>Pezizomycotina</taxon>
        <taxon>Eurotiomycetes</taxon>
        <taxon>Eurotiomycetidae</taxon>
        <taxon>Eurotiales</taxon>
        <taxon>Aspergillaceae</taxon>
        <taxon>Aspergillus</taxon>
        <taxon>Aspergillus subgen. Nidulantes</taxon>
    </lineage>
</organism>
<feature type="compositionally biased region" description="Polar residues" evidence="2">
    <location>
        <begin position="21"/>
        <end position="32"/>
    </location>
</feature>
<evidence type="ECO:0000256" key="2">
    <source>
        <dbReference type="SAM" id="MobiDB-lite"/>
    </source>
</evidence>
<dbReference type="Gene3D" id="1.20.5.170">
    <property type="match status" value="1"/>
</dbReference>
<feature type="region of interest" description="Disordered" evidence="2">
    <location>
        <begin position="1"/>
        <end position="32"/>
    </location>
</feature>
<accession>A0ABR4I3Y6</accession>
<dbReference type="InterPro" id="IPR004827">
    <property type="entry name" value="bZIP"/>
</dbReference>
<evidence type="ECO:0000313" key="4">
    <source>
        <dbReference type="EMBL" id="KAL2822468.1"/>
    </source>
</evidence>
<keyword evidence="5" id="KW-1185">Reference proteome</keyword>
<protein>
    <recommendedName>
        <fullName evidence="3">BZIP domain-containing protein</fullName>
    </recommendedName>
</protein>
<dbReference type="EMBL" id="JBFXLT010000002">
    <property type="protein sequence ID" value="KAL2822468.1"/>
    <property type="molecule type" value="Genomic_DNA"/>
</dbReference>
<name>A0ABR4I3Y6_9EURO</name>
<keyword evidence="1" id="KW-0175">Coiled coil</keyword>
<dbReference type="InterPro" id="IPR046347">
    <property type="entry name" value="bZIP_sf"/>
</dbReference>